<dbReference type="Gene3D" id="3.90.180.10">
    <property type="entry name" value="Medium-chain alcohol dehydrogenases, catalytic domain"/>
    <property type="match status" value="1"/>
</dbReference>
<keyword evidence="3" id="KW-1185">Reference proteome</keyword>
<dbReference type="Gene3D" id="3.40.50.720">
    <property type="entry name" value="NAD(P)-binding Rossmann-like Domain"/>
    <property type="match status" value="1"/>
</dbReference>
<dbReference type="AlphaFoldDB" id="A0A0C9MKE2"/>
<evidence type="ECO:0000313" key="3">
    <source>
        <dbReference type="Proteomes" id="UP000053815"/>
    </source>
</evidence>
<dbReference type="InterPro" id="IPR036291">
    <property type="entry name" value="NAD(P)-bd_dom_sf"/>
</dbReference>
<evidence type="ECO:0000259" key="1">
    <source>
        <dbReference type="SMART" id="SM00829"/>
    </source>
</evidence>
<dbReference type="InterPro" id="IPR052711">
    <property type="entry name" value="Zinc_ADH-like"/>
</dbReference>
<dbReference type="InterPro" id="IPR020843">
    <property type="entry name" value="ER"/>
</dbReference>
<accession>A0A0C9MKE2</accession>
<feature type="domain" description="Enoyl reductase (ER)" evidence="1">
    <location>
        <begin position="11"/>
        <end position="340"/>
    </location>
</feature>
<dbReference type="Pfam" id="PF08240">
    <property type="entry name" value="ADH_N"/>
    <property type="match status" value="1"/>
</dbReference>
<dbReference type="PANTHER" id="PTHR45033">
    <property type="match status" value="1"/>
</dbReference>
<dbReference type="PANTHER" id="PTHR45033:SF3">
    <property type="entry name" value="DEHYDROGENASE, PUTATIVE (AFU_ORTHOLOGUE AFUA_2G13270)-RELATED"/>
    <property type="match status" value="1"/>
</dbReference>
<dbReference type="EMBL" id="DF836803">
    <property type="protein sequence ID" value="GAN11246.1"/>
    <property type="molecule type" value="Genomic_DNA"/>
</dbReference>
<dbReference type="Pfam" id="PF00107">
    <property type="entry name" value="ADH_zinc_N"/>
    <property type="match status" value="1"/>
</dbReference>
<organism evidence="2">
    <name type="scientific">Mucor ambiguus</name>
    <dbReference type="NCBI Taxonomy" id="91626"/>
    <lineage>
        <taxon>Eukaryota</taxon>
        <taxon>Fungi</taxon>
        <taxon>Fungi incertae sedis</taxon>
        <taxon>Mucoromycota</taxon>
        <taxon>Mucoromycotina</taxon>
        <taxon>Mucoromycetes</taxon>
        <taxon>Mucorales</taxon>
        <taxon>Mucorineae</taxon>
        <taxon>Mucoraceae</taxon>
        <taxon>Mucor</taxon>
    </lineage>
</organism>
<evidence type="ECO:0000313" key="2">
    <source>
        <dbReference type="EMBL" id="GAN11246.1"/>
    </source>
</evidence>
<dbReference type="Proteomes" id="UP000053815">
    <property type="component" value="Unassembled WGS sequence"/>
</dbReference>
<reference evidence="2" key="1">
    <citation type="submission" date="2014-09" db="EMBL/GenBank/DDBJ databases">
        <title>Draft genome sequence of an oleaginous Mucoromycotina fungus Mucor ambiguus NBRC6742.</title>
        <authorList>
            <person name="Takeda I."/>
            <person name="Yamane N."/>
            <person name="Morita T."/>
            <person name="Tamano K."/>
            <person name="Machida M."/>
            <person name="Baker S."/>
            <person name="Koike H."/>
        </authorList>
    </citation>
    <scope>NUCLEOTIDE SEQUENCE</scope>
    <source>
        <strain evidence="2">NBRC 6742</strain>
    </source>
</reference>
<name>A0A0C9MKE2_9FUNG</name>
<sequence length="343" mass="36662">MFSAICLSDKQTSSDFKYGLEEKTLSLDAPKPNETVVQVLAASLNHRDVYIMKDQFMGVTTGGVVWSDAVGLVTQCGDNSTFQAGDRVLINPGRGWEKDAEGPENAFAMLGLNPCVGVAAEKALVETNEIFKCPEHLSNLEAAALPLAGLTAYRAVFSKCGIKQNDNVLITGIGGGVALFALQFAVAVGANVYVTSSSPEKINKAVALGAKGGVNYKDANCMEQLRDMLNGGLIRAIVDGAGGSLYGQYPSVMKQGGVIANYGQTSNEPITFSMYQVAQNIELRGSTMGSRREFKEMIDFVDHYKIKPIVSKVFKGLSVDSVQNAVDLMESSSQFGKIVVEIN</sequence>
<dbReference type="InterPro" id="IPR013154">
    <property type="entry name" value="ADH-like_N"/>
</dbReference>
<dbReference type="SMART" id="SM00829">
    <property type="entry name" value="PKS_ER"/>
    <property type="match status" value="1"/>
</dbReference>
<proteinExistence type="predicted"/>
<dbReference type="SUPFAM" id="SSF51735">
    <property type="entry name" value="NAD(P)-binding Rossmann-fold domains"/>
    <property type="match status" value="1"/>
</dbReference>
<dbReference type="GO" id="GO:0016491">
    <property type="term" value="F:oxidoreductase activity"/>
    <property type="evidence" value="ECO:0007669"/>
    <property type="project" value="InterPro"/>
</dbReference>
<protein>
    <submittedName>
        <fullName evidence="2">Alcohol dehydrogenase</fullName>
    </submittedName>
</protein>
<dbReference type="InterPro" id="IPR013149">
    <property type="entry name" value="ADH-like_C"/>
</dbReference>
<dbReference type="OrthoDB" id="449487at2759"/>
<gene>
    <name evidence="2" type="ORF">MAM1_0514c10805</name>
</gene>
<dbReference type="InterPro" id="IPR011032">
    <property type="entry name" value="GroES-like_sf"/>
</dbReference>
<dbReference type="STRING" id="91626.A0A0C9MKE2"/>
<dbReference type="SUPFAM" id="SSF50129">
    <property type="entry name" value="GroES-like"/>
    <property type="match status" value="1"/>
</dbReference>